<sequence length="88" mass="10634">MSNVLIETETILTRPSLWLNQSGPFFKMVRLRTEGVRCKIGSECEMLYVNVHYILKRCVDCSRIEENHVQQHIWLNNDLKILYYYYNY</sequence>
<dbReference type="AlphaFoldDB" id="A0A0E9X4J3"/>
<reference evidence="1" key="2">
    <citation type="journal article" date="2015" name="Fish Shellfish Immunol.">
        <title>Early steps in the European eel (Anguilla anguilla)-Vibrio vulnificus interaction in the gills: Role of the RtxA13 toxin.</title>
        <authorList>
            <person name="Callol A."/>
            <person name="Pajuelo D."/>
            <person name="Ebbesson L."/>
            <person name="Teles M."/>
            <person name="MacKenzie S."/>
            <person name="Amaro C."/>
        </authorList>
    </citation>
    <scope>NUCLEOTIDE SEQUENCE</scope>
</reference>
<reference evidence="1" key="1">
    <citation type="submission" date="2014-11" db="EMBL/GenBank/DDBJ databases">
        <authorList>
            <person name="Amaro Gonzalez C."/>
        </authorList>
    </citation>
    <scope>NUCLEOTIDE SEQUENCE</scope>
</reference>
<protein>
    <submittedName>
        <fullName evidence="1">Uncharacterized protein</fullName>
    </submittedName>
</protein>
<name>A0A0E9X4J3_ANGAN</name>
<organism evidence="1">
    <name type="scientific">Anguilla anguilla</name>
    <name type="common">European freshwater eel</name>
    <name type="synonym">Muraena anguilla</name>
    <dbReference type="NCBI Taxonomy" id="7936"/>
    <lineage>
        <taxon>Eukaryota</taxon>
        <taxon>Metazoa</taxon>
        <taxon>Chordata</taxon>
        <taxon>Craniata</taxon>
        <taxon>Vertebrata</taxon>
        <taxon>Euteleostomi</taxon>
        <taxon>Actinopterygii</taxon>
        <taxon>Neopterygii</taxon>
        <taxon>Teleostei</taxon>
        <taxon>Anguilliformes</taxon>
        <taxon>Anguillidae</taxon>
        <taxon>Anguilla</taxon>
    </lineage>
</organism>
<proteinExistence type="predicted"/>
<evidence type="ECO:0000313" key="1">
    <source>
        <dbReference type="EMBL" id="JAH97657.1"/>
    </source>
</evidence>
<accession>A0A0E9X4J3</accession>
<dbReference type="EMBL" id="GBXM01010920">
    <property type="protein sequence ID" value="JAH97657.1"/>
    <property type="molecule type" value="Transcribed_RNA"/>
</dbReference>